<feature type="transmembrane region" description="Helical" evidence="1">
    <location>
        <begin position="65"/>
        <end position="87"/>
    </location>
</feature>
<gene>
    <name evidence="2" type="ORF">TR51_30075</name>
</gene>
<sequence>MKNFVIKTLINAVAIWIAAWIVNGITLEGGDWQHKAITVLAVALVFGVVNFAIKPLVKLFSLPLFILTLGLVTFVINALMLWLTSWASDKLGLDFHVQGFWAALLGALIISVVSWGLHLAFGDDD</sequence>
<dbReference type="OrthoDB" id="9810847at2"/>
<protein>
    <submittedName>
        <fullName evidence="2">Membrane protein</fullName>
    </submittedName>
</protein>
<dbReference type="PANTHER" id="PTHR37309">
    <property type="entry name" value="SLR0284 PROTEIN"/>
    <property type="match status" value="1"/>
</dbReference>
<dbReference type="Pfam" id="PF04020">
    <property type="entry name" value="Phage_holin_4_2"/>
    <property type="match status" value="1"/>
</dbReference>
<dbReference type="PATRIC" id="fig|2064.6.peg.6381"/>
<keyword evidence="1" id="KW-0812">Transmembrane</keyword>
<feature type="transmembrane region" description="Helical" evidence="1">
    <location>
        <begin position="32"/>
        <end position="53"/>
    </location>
</feature>
<reference evidence="2 3" key="1">
    <citation type="submission" date="2015-02" db="EMBL/GenBank/DDBJ databases">
        <title>Draft genome sequence of Kitasatospora griseola MF730-N6, a bafilomycin, terpentecin and satosporin producer.</title>
        <authorList>
            <person name="Arens J.C."/>
            <person name="Haltli B."/>
            <person name="Kerr R.G."/>
        </authorList>
    </citation>
    <scope>NUCLEOTIDE SEQUENCE [LARGE SCALE GENOMIC DNA]</scope>
    <source>
        <strain evidence="2 3">MF730-N6</strain>
    </source>
</reference>
<dbReference type="InterPro" id="IPR007165">
    <property type="entry name" value="Phage_holin_4_2"/>
</dbReference>
<keyword evidence="1" id="KW-0472">Membrane</keyword>
<dbReference type="Proteomes" id="UP000032066">
    <property type="component" value="Unassembled WGS sequence"/>
</dbReference>
<dbReference type="RefSeq" id="WP_043915397.1">
    <property type="nucleotide sequence ID" value="NZ_JXZB01000004.1"/>
</dbReference>
<keyword evidence="3" id="KW-1185">Reference proteome</keyword>
<feature type="transmembrane region" description="Helical" evidence="1">
    <location>
        <begin position="9"/>
        <end position="26"/>
    </location>
</feature>
<proteinExistence type="predicted"/>
<dbReference type="STRING" id="2064.TR51_30075"/>
<organism evidence="2 3">
    <name type="scientific">Kitasatospora griseola</name>
    <name type="common">Streptomyces griseolosporeus</name>
    <dbReference type="NCBI Taxonomy" id="2064"/>
    <lineage>
        <taxon>Bacteria</taxon>
        <taxon>Bacillati</taxon>
        <taxon>Actinomycetota</taxon>
        <taxon>Actinomycetes</taxon>
        <taxon>Kitasatosporales</taxon>
        <taxon>Streptomycetaceae</taxon>
        <taxon>Kitasatospora</taxon>
    </lineage>
</organism>
<evidence type="ECO:0000313" key="2">
    <source>
        <dbReference type="EMBL" id="KIQ63054.1"/>
    </source>
</evidence>
<keyword evidence="1" id="KW-1133">Transmembrane helix</keyword>
<dbReference type="EMBL" id="JXZB01000004">
    <property type="protein sequence ID" value="KIQ63054.1"/>
    <property type="molecule type" value="Genomic_DNA"/>
</dbReference>
<evidence type="ECO:0000256" key="1">
    <source>
        <dbReference type="SAM" id="Phobius"/>
    </source>
</evidence>
<feature type="transmembrane region" description="Helical" evidence="1">
    <location>
        <begin position="99"/>
        <end position="121"/>
    </location>
</feature>
<comment type="caution">
    <text evidence="2">The sequence shown here is derived from an EMBL/GenBank/DDBJ whole genome shotgun (WGS) entry which is preliminary data.</text>
</comment>
<dbReference type="PANTHER" id="PTHR37309:SF1">
    <property type="entry name" value="SLR0284 PROTEIN"/>
    <property type="match status" value="1"/>
</dbReference>
<evidence type="ECO:0000313" key="3">
    <source>
        <dbReference type="Proteomes" id="UP000032066"/>
    </source>
</evidence>
<name>A0A0D0PKI5_KITGR</name>
<dbReference type="AlphaFoldDB" id="A0A0D0PKI5"/>
<accession>A0A0D0PKI5</accession>